<dbReference type="InterPro" id="IPR023209">
    <property type="entry name" value="DAO"/>
</dbReference>
<reference evidence="7 8" key="1">
    <citation type="submission" date="2014-04" db="EMBL/GenBank/DDBJ databases">
        <authorList>
            <consortium name="DOE Joint Genome Institute"/>
            <person name="Kuo A."/>
            <person name="Martino E."/>
            <person name="Perotto S."/>
            <person name="Kohler A."/>
            <person name="Nagy L.G."/>
            <person name="Floudas D."/>
            <person name="Copeland A."/>
            <person name="Barry K.W."/>
            <person name="Cichocki N."/>
            <person name="Veneault-Fourrey C."/>
            <person name="LaButti K."/>
            <person name="Lindquist E.A."/>
            <person name="Lipzen A."/>
            <person name="Lundell T."/>
            <person name="Morin E."/>
            <person name="Murat C."/>
            <person name="Sun H."/>
            <person name="Tunlid A."/>
            <person name="Henrissat B."/>
            <person name="Grigoriev I.V."/>
            <person name="Hibbett D.S."/>
            <person name="Martin F."/>
            <person name="Nordberg H.P."/>
            <person name="Cantor M.N."/>
            <person name="Hua S.X."/>
        </authorList>
    </citation>
    <scope>NUCLEOTIDE SEQUENCE [LARGE SCALE GENOMIC DNA]</scope>
    <source>
        <strain evidence="7 8">Zn</strain>
    </source>
</reference>
<dbReference type="GO" id="GO:0071949">
    <property type="term" value="F:FAD binding"/>
    <property type="evidence" value="ECO:0007669"/>
    <property type="project" value="InterPro"/>
</dbReference>
<feature type="domain" description="FAD dependent oxidoreductase" evidence="6">
    <location>
        <begin position="5"/>
        <end position="363"/>
    </location>
</feature>
<sequence length="367" mass="39646">MSQGRVIVIGAGVIGLTSAVRLLEANYDVTIVARDLPGDLTIEYASPWAGAHFRPLPVTNAAEALEQNLIRETYAEFEKLASSDPSSSVRIVPGIEYFDSPSKSYTDLKEEAGFCTWPEFRVLAQDELPGKGAGPIKWGATYRSWVLNSPVYLSWLQRQVELRGGRVIRHTLSAIPEAVFIASEQLKESQLEFVAVVNASGIGFGDPASFPSRGQFLLISNPCDATVSYQTADGEAFVIIPRPLSGGTLIGGTKEVNSWNPTPSEESTAGILENVAKMYPKLLTAPSNDPNGEPALHLLYPTVGRRPMRKGGLRLEKEISSIVLPQSGGFKSKTKELKIVHCYGAGGSGYKLSWGAARRVVELVGEP</sequence>
<dbReference type="Gene3D" id="3.30.9.10">
    <property type="entry name" value="D-Amino Acid Oxidase, subunit A, domain 2"/>
    <property type="match status" value="1"/>
</dbReference>
<dbReference type="SUPFAM" id="SSF51971">
    <property type="entry name" value="Nucleotide-binding domain"/>
    <property type="match status" value="1"/>
</dbReference>
<reference evidence="8" key="2">
    <citation type="submission" date="2015-01" db="EMBL/GenBank/DDBJ databases">
        <title>Evolutionary Origins and Diversification of the Mycorrhizal Mutualists.</title>
        <authorList>
            <consortium name="DOE Joint Genome Institute"/>
            <consortium name="Mycorrhizal Genomics Consortium"/>
            <person name="Kohler A."/>
            <person name="Kuo A."/>
            <person name="Nagy L.G."/>
            <person name="Floudas D."/>
            <person name="Copeland A."/>
            <person name="Barry K.W."/>
            <person name="Cichocki N."/>
            <person name="Veneault-Fourrey C."/>
            <person name="LaButti K."/>
            <person name="Lindquist E.A."/>
            <person name="Lipzen A."/>
            <person name="Lundell T."/>
            <person name="Morin E."/>
            <person name="Murat C."/>
            <person name="Riley R."/>
            <person name="Ohm R."/>
            <person name="Sun H."/>
            <person name="Tunlid A."/>
            <person name="Henrissat B."/>
            <person name="Grigoriev I.V."/>
            <person name="Hibbett D.S."/>
            <person name="Martin F."/>
        </authorList>
    </citation>
    <scope>NUCLEOTIDE SEQUENCE [LARGE SCALE GENOMIC DNA]</scope>
    <source>
        <strain evidence="8">Zn</strain>
    </source>
</reference>
<protein>
    <recommendedName>
        <fullName evidence="6">FAD dependent oxidoreductase domain-containing protein</fullName>
    </recommendedName>
</protein>
<keyword evidence="8" id="KW-1185">Reference proteome</keyword>
<dbReference type="AlphaFoldDB" id="A0A0C3DBL9"/>
<comment type="similarity">
    <text evidence="2">Belongs to the DAMOX/DASOX family.</text>
</comment>
<keyword evidence="4" id="KW-0274">FAD</keyword>
<keyword evidence="5" id="KW-0560">Oxidoreductase</keyword>
<dbReference type="PIRSF" id="PIRSF000189">
    <property type="entry name" value="D-aa_oxidase"/>
    <property type="match status" value="1"/>
</dbReference>
<name>A0A0C3DBL9_OIDMZ</name>
<evidence type="ECO:0000313" key="7">
    <source>
        <dbReference type="EMBL" id="KIN08734.1"/>
    </source>
</evidence>
<organism evidence="7 8">
    <name type="scientific">Oidiodendron maius (strain Zn)</name>
    <dbReference type="NCBI Taxonomy" id="913774"/>
    <lineage>
        <taxon>Eukaryota</taxon>
        <taxon>Fungi</taxon>
        <taxon>Dikarya</taxon>
        <taxon>Ascomycota</taxon>
        <taxon>Pezizomycotina</taxon>
        <taxon>Leotiomycetes</taxon>
        <taxon>Leotiomycetes incertae sedis</taxon>
        <taxon>Myxotrichaceae</taxon>
        <taxon>Oidiodendron</taxon>
    </lineage>
</organism>
<evidence type="ECO:0000256" key="4">
    <source>
        <dbReference type="ARBA" id="ARBA00022827"/>
    </source>
</evidence>
<dbReference type="InterPro" id="IPR006076">
    <property type="entry name" value="FAD-dep_OxRdtase"/>
</dbReference>
<dbReference type="SUPFAM" id="SSF54373">
    <property type="entry name" value="FAD-linked reductases, C-terminal domain"/>
    <property type="match status" value="1"/>
</dbReference>
<dbReference type="GO" id="GO:0019478">
    <property type="term" value="P:D-amino acid catabolic process"/>
    <property type="evidence" value="ECO:0007669"/>
    <property type="project" value="TreeGrafter"/>
</dbReference>
<evidence type="ECO:0000256" key="5">
    <source>
        <dbReference type="ARBA" id="ARBA00023002"/>
    </source>
</evidence>
<dbReference type="EMBL" id="KN832870">
    <property type="protein sequence ID" value="KIN08734.1"/>
    <property type="molecule type" value="Genomic_DNA"/>
</dbReference>
<dbReference type="GO" id="GO:0005737">
    <property type="term" value="C:cytoplasm"/>
    <property type="evidence" value="ECO:0007669"/>
    <property type="project" value="TreeGrafter"/>
</dbReference>
<dbReference type="Gene3D" id="3.40.50.720">
    <property type="entry name" value="NAD(P)-binding Rossmann-like Domain"/>
    <property type="match status" value="1"/>
</dbReference>
<proteinExistence type="inferred from homology"/>
<dbReference type="GO" id="GO:0003884">
    <property type="term" value="F:D-amino-acid oxidase activity"/>
    <property type="evidence" value="ECO:0007669"/>
    <property type="project" value="InterPro"/>
</dbReference>
<keyword evidence="3" id="KW-0285">Flavoprotein</keyword>
<dbReference type="Pfam" id="PF01266">
    <property type="entry name" value="DAO"/>
    <property type="match status" value="1"/>
</dbReference>
<dbReference type="PANTHER" id="PTHR11530:SF26">
    <property type="entry name" value="FAD DEPENDENT OXIDOREDUCTASE SUPERFAMILY (AFU_ORTHOLOGUE AFUA_5G13940)"/>
    <property type="match status" value="1"/>
</dbReference>
<evidence type="ECO:0000313" key="8">
    <source>
        <dbReference type="Proteomes" id="UP000054321"/>
    </source>
</evidence>
<evidence type="ECO:0000256" key="1">
    <source>
        <dbReference type="ARBA" id="ARBA00001974"/>
    </source>
</evidence>
<evidence type="ECO:0000256" key="3">
    <source>
        <dbReference type="ARBA" id="ARBA00022630"/>
    </source>
</evidence>
<gene>
    <name evidence="7" type="ORF">OIDMADRAFT_175481</name>
</gene>
<dbReference type="Proteomes" id="UP000054321">
    <property type="component" value="Unassembled WGS sequence"/>
</dbReference>
<evidence type="ECO:0000256" key="2">
    <source>
        <dbReference type="ARBA" id="ARBA00006730"/>
    </source>
</evidence>
<dbReference type="OrthoDB" id="2015447at2759"/>
<dbReference type="PANTHER" id="PTHR11530">
    <property type="entry name" value="D-AMINO ACID OXIDASE"/>
    <property type="match status" value="1"/>
</dbReference>
<evidence type="ECO:0000259" key="6">
    <source>
        <dbReference type="Pfam" id="PF01266"/>
    </source>
</evidence>
<dbReference type="STRING" id="913774.A0A0C3DBL9"/>
<dbReference type="HOGENOM" id="CLU_034311_2_0_1"/>
<accession>A0A0C3DBL9</accession>
<dbReference type="InParanoid" id="A0A0C3DBL9"/>
<comment type="cofactor">
    <cofactor evidence="1">
        <name>FAD</name>
        <dbReference type="ChEBI" id="CHEBI:57692"/>
    </cofactor>
</comment>